<evidence type="ECO:0000313" key="3">
    <source>
        <dbReference type="Proteomes" id="UP000030108"/>
    </source>
</evidence>
<comment type="caution">
    <text evidence="2">The sequence shown here is derived from an EMBL/GenBank/DDBJ whole genome shotgun (WGS) entry which is preliminary data.</text>
</comment>
<evidence type="ECO:0000256" key="1">
    <source>
        <dbReference type="SAM" id="MobiDB-lite"/>
    </source>
</evidence>
<gene>
    <name evidence="2" type="ORF">RSOL_496730</name>
</gene>
<proteinExistence type="predicted"/>
<dbReference type="AlphaFoldDB" id="X8JMQ5"/>
<name>X8JMQ5_9AGAM</name>
<feature type="region of interest" description="Disordered" evidence="1">
    <location>
        <begin position="1"/>
        <end position="25"/>
    </location>
</feature>
<dbReference type="EMBL" id="JATN01000312">
    <property type="protein sequence ID" value="EUC65082.1"/>
    <property type="molecule type" value="Genomic_DNA"/>
</dbReference>
<organism evidence="2 3">
    <name type="scientific">Rhizoctonia solani AG-3 Rhs1AP</name>
    <dbReference type="NCBI Taxonomy" id="1086054"/>
    <lineage>
        <taxon>Eukaryota</taxon>
        <taxon>Fungi</taxon>
        <taxon>Dikarya</taxon>
        <taxon>Basidiomycota</taxon>
        <taxon>Agaricomycotina</taxon>
        <taxon>Agaricomycetes</taxon>
        <taxon>Cantharellales</taxon>
        <taxon>Ceratobasidiaceae</taxon>
        <taxon>Rhizoctonia</taxon>
    </lineage>
</organism>
<reference evidence="3" key="1">
    <citation type="journal article" date="2014" name="Genome Announc.">
        <title>Draft genome sequence of the plant-pathogenic soil fungus Rhizoctonia solani anastomosis group 3 strain Rhs1AP.</title>
        <authorList>
            <person name="Cubeta M.A."/>
            <person name="Thomas E."/>
            <person name="Dean R.A."/>
            <person name="Jabaji S."/>
            <person name="Neate S.M."/>
            <person name="Tavantzis S."/>
            <person name="Toda T."/>
            <person name="Vilgalys R."/>
            <person name="Bharathan N."/>
            <person name="Fedorova-Abrams N."/>
            <person name="Pakala S.B."/>
            <person name="Pakala S.M."/>
            <person name="Zafar N."/>
            <person name="Joardar V."/>
            <person name="Losada L."/>
            <person name="Nierman W.C."/>
        </authorList>
    </citation>
    <scope>NUCLEOTIDE SEQUENCE [LARGE SCALE GENOMIC DNA]</scope>
    <source>
        <strain evidence="3">AG-3</strain>
    </source>
</reference>
<evidence type="ECO:0000313" key="2">
    <source>
        <dbReference type="EMBL" id="EUC65082.1"/>
    </source>
</evidence>
<sequence>MLGFGEKPAKVPGSTTVHSKAPQHKWSDTSLAAFDCPPRVSHDTIVQPTAKLVAISGDTVTTGSNVAFYPDEPGSPVTLGCVHEMWTIDDP</sequence>
<accession>X8JMQ5</accession>
<dbReference type="Proteomes" id="UP000030108">
    <property type="component" value="Unassembled WGS sequence"/>
</dbReference>
<feature type="non-terminal residue" evidence="2">
    <location>
        <position position="91"/>
    </location>
</feature>
<protein>
    <submittedName>
        <fullName evidence="2">Uncharacterized protein</fullName>
    </submittedName>
</protein>